<keyword evidence="2" id="KW-1185">Reference proteome</keyword>
<organism evidence="2">
    <name type="scientific">Laccaria bicolor (strain S238N-H82 / ATCC MYA-4686)</name>
    <name type="common">Bicoloured deceiver</name>
    <name type="synonym">Laccaria laccata var. bicolor</name>
    <dbReference type="NCBI Taxonomy" id="486041"/>
    <lineage>
        <taxon>Eukaryota</taxon>
        <taxon>Fungi</taxon>
        <taxon>Dikarya</taxon>
        <taxon>Basidiomycota</taxon>
        <taxon>Agaricomycotina</taxon>
        <taxon>Agaricomycetes</taxon>
        <taxon>Agaricomycetidae</taxon>
        <taxon>Agaricales</taxon>
        <taxon>Agaricineae</taxon>
        <taxon>Hydnangiaceae</taxon>
        <taxon>Laccaria</taxon>
    </lineage>
</organism>
<accession>B0D555</accession>
<name>B0D555_LACBS</name>
<dbReference type="HOGENOM" id="CLU_1129209_0_0_1"/>
<protein>
    <submittedName>
        <fullName evidence="1">Predicted protein</fullName>
    </submittedName>
</protein>
<evidence type="ECO:0000313" key="2">
    <source>
        <dbReference type="Proteomes" id="UP000001194"/>
    </source>
</evidence>
<dbReference type="GeneID" id="6074464"/>
<dbReference type="Proteomes" id="UP000001194">
    <property type="component" value="Unassembled WGS sequence"/>
</dbReference>
<sequence>MGEGAARAYDDIGHIMEKMRWGGDCLQPQTHHHSSVDTIVLERRVADLLVITEKPGSGRVVVMFCMENTWDPFFVMLPYSSRLVRKPSWVEVVLRCCLLGRAPCHVLPGTNRMVIASTFNVWNVFAVGLLECLWRLESSCDTSVTNLTTPVFPTFPPTAASSLNPYVSFTCLCALLSLISSTPSLPTSSPPSLLQINQRTISIISQCRRREQQNPALDNHASSQGEGVMCSDLALAYPRALYLLPT</sequence>
<dbReference type="RefSeq" id="XP_001879130.1">
    <property type="nucleotide sequence ID" value="XM_001879095.1"/>
</dbReference>
<dbReference type="EMBL" id="DS547097">
    <property type="protein sequence ID" value="EDR10680.1"/>
    <property type="molecule type" value="Genomic_DNA"/>
</dbReference>
<evidence type="ECO:0000313" key="1">
    <source>
        <dbReference type="EMBL" id="EDR10680.1"/>
    </source>
</evidence>
<gene>
    <name evidence="1" type="ORF">LACBIDRAFT_325505</name>
</gene>
<dbReference type="InParanoid" id="B0D555"/>
<proteinExistence type="predicted"/>
<dbReference type="AlphaFoldDB" id="B0D555"/>
<reference evidence="1 2" key="1">
    <citation type="journal article" date="2008" name="Nature">
        <title>The genome of Laccaria bicolor provides insights into mycorrhizal symbiosis.</title>
        <authorList>
            <person name="Martin F."/>
            <person name="Aerts A."/>
            <person name="Ahren D."/>
            <person name="Brun A."/>
            <person name="Danchin E.G.J."/>
            <person name="Duchaussoy F."/>
            <person name="Gibon J."/>
            <person name="Kohler A."/>
            <person name="Lindquist E."/>
            <person name="Pereda V."/>
            <person name="Salamov A."/>
            <person name="Shapiro H.J."/>
            <person name="Wuyts J."/>
            <person name="Blaudez D."/>
            <person name="Buee M."/>
            <person name="Brokstein P."/>
            <person name="Canbaeck B."/>
            <person name="Cohen D."/>
            <person name="Courty P.E."/>
            <person name="Coutinho P.M."/>
            <person name="Delaruelle C."/>
            <person name="Detter J.C."/>
            <person name="Deveau A."/>
            <person name="DiFazio S."/>
            <person name="Duplessis S."/>
            <person name="Fraissinet-Tachet L."/>
            <person name="Lucic E."/>
            <person name="Frey-Klett P."/>
            <person name="Fourrey C."/>
            <person name="Feussner I."/>
            <person name="Gay G."/>
            <person name="Grimwood J."/>
            <person name="Hoegger P.J."/>
            <person name="Jain P."/>
            <person name="Kilaru S."/>
            <person name="Labbe J."/>
            <person name="Lin Y.C."/>
            <person name="Legue V."/>
            <person name="Le Tacon F."/>
            <person name="Marmeisse R."/>
            <person name="Melayah D."/>
            <person name="Montanini B."/>
            <person name="Muratet M."/>
            <person name="Nehls U."/>
            <person name="Niculita-Hirzel H."/>
            <person name="Oudot-Le Secq M.P."/>
            <person name="Peter M."/>
            <person name="Quesneville H."/>
            <person name="Rajashekar B."/>
            <person name="Reich M."/>
            <person name="Rouhier N."/>
            <person name="Schmutz J."/>
            <person name="Yin T."/>
            <person name="Chalot M."/>
            <person name="Henrissat B."/>
            <person name="Kuees U."/>
            <person name="Lucas S."/>
            <person name="Van de Peer Y."/>
            <person name="Podila G.K."/>
            <person name="Polle A."/>
            <person name="Pukkila P.J."/>
            <person name="Richardson P.M."/>
            <person name="Rouze P."/>
            <person name="Sanders I.R."/>
            <person name="Stajich J.E."/>
            <person name="Tunlid A."/>
            <person name="Tuskan G."/>
            <person name="Grigoriev I.V."/>
        </authorList>
    </citation>
    <scope>NUCLEOTIDE SEQUENCE [LARGE SCALE GENOMIC DNA]</scope>
    <source>
        <strain evidence="2">S238N-H82 / ATCC MYA-4686</strain>
    </source>
</reference>
<dbReference type="KEGG" id="lbc:LACBIDRAFT_325505"/>